<organism evidence="3">
    <name type="scientific">marine sediment metagenome</name>
    <dbReference type="NCBI Taxonomy" id="412755"/>
    <lineage>
        <taxon>unclassified sequences</taxon>
        <taxon>metagenomes</taxon>
        <taxon>ecological metagenomes</taxon>
    </lineage>
</organism>
<reference evidence="3" key="1">
    <citation type="journal article" date="2015" name="Nature">
        <title>Complex archaea that bridge the gap between prokaryotes and eukaryotes.</title>
        <authorList>
            <person name="Spang A."/>
            <person name="Saw J.H."/>
            <person name="Jorgensen S.L."/>
            <person name="Zaremba-Niedzwiedzka K."/>
            <person name="Martijn J."/>
            <person name="Lind A.E."/>
            <person name="van Eijk R."/>
            <person name="Schleper C."/>
            <person name="Guy L."/>
            <person name="Ettema T.J."/>
        </authorList>
    </citation>
    <scope>NUCLEOTIDE SEQUENCE</scope>
</reference>
<feature type="non-terminal residue" evidence="3">
    <location>
        <position position="1891"/>
    </location>
</feature>
<gene>
    <name evidence="3" type="ORF">LCGC14_1006740</name>
</gene>
<feature type="region of interest" description="Disordered" evidence="1">
    <location>
        <begin position="1870"/>
        <end position="1891"/>
    </location>
</feature>
<sequence>MLKELKFSLKVPIITIWLGKAFVFINTLPGKALDIAKDVVRKLNKNRWHYCQKAISTIIMLTMISTMFVFIPPTGVEKAEATPKSKTWTTKNDFDTGTTASANIKTVGDNDEPDTADNDNVTLADPTWALQSTLTPATSTNAAATSSSGQGRRIVKTSSGKLFWIYMDTGTTAAYRTSDSPYTSWSAPISLTTSACCSNGAPLAIAIDGSDNIHITYGYWSTIYYKKLTYNAGSWTEGTEDIVRSGAAPNGNSGYDTQAGSIAINGGRVFIGFGLRERHADGCGGCWAYNSWAQVAYSDDLETPSWTLDEIATLPNSTKHSVTVVPYGTKVAALYSKSTTAGYWKWTEGSTISWSTEASIPTVGGGISATGHDGEIHIAAGYGTTEIRYAKYDGASWDVSPTSITTTTPLSGPLQINFNGTEHKIFYGDRTASPDLYYNVKYRSEFDWNTEVPLSSSNVARNPAVIENDSSVIPVFWTEVTGSPYNISYRRIIPSYVTSAETVSGFKIDAGSGLKAKWSSITWNDETPNGATVKFKTRGADSEAGLDGASWSDYYSTSGSSLTTSASRWLEVQTTLQTTDQMNAPTLKDFTVDYQTIDAPTNLTQYRYDGNENGSTAIADSGWGNESTAILKTDMTGIENGTLTPEIELRDDTSFTGTAGVSDVAGAGVTYTGASYIGAAVSGKAKVTGLTPGTYYWKVRTKDDGSPVNRVGSWSATYNTLKIDQTVPTGTVTVGTGNPTYVNNKAVTVFLDPTSPEPGLSGIKEFQLSNDGVNWGTAYDPILETYTPGWQAWNENYRTASTGYSWNLIKGAADSGTDGPRQVYVKYKDNAGNLSTIYPSYNDSFSSDTNKGPETSANWDTAAGEIKFFGSPPAETTQKPLDGLSYGTGPNFSRTWGYRFIPQVSGSIIALRRTAGLNIVKLWSDTGTLLGSATISAGQWGNMDTPVYVTAGTPYRVSVFTNGATAHTAAYSLPQTIGDIQITDHLWRSGDGFPNGLNGLTTMYGIVDIEFQPGGYQLPGLAQSITIDSSTSNINKATLTATENNDAGASVTYEMSADGGSNWDNVTSGVELPSFSNPGSDLKWRATLNGSITATPKIQDITVSYEVDPASDTIVLDTTAPEMGALTAKTTSAGSAITASSWQIDNDPYFEWSAPTDTNGIAGYYWAMDDATPESGGTWTTSTNVQLAADSVADGQHTFYVRAQDGAGNTGGVVGSFTIYVDAANPTSTVTVPDYRSDDTWDNNAITGTAADTGGSGLNKSQISVREGVGNYWNGSSFGSASENWIDVGTGGATSWSYGEAQLAKINLTHGTTYNIRTKTIDNATNESTIVTDSFTYDTGDPSQSITNLTLDDYGPATWPGSITGTASDAVTTFVDNNEVYIKKDSLYWNGTSYLSATPVYFTAGGIVVWVYNFSTANMSDGNYEIGARATDRAGNTSTAVTETFVYDASVPAADGISVNSGALYANTNLVSVDATNSNDPQAKARVSNDGASWYGTNYGNSLSLPLVGSWNVVSGYGASADDGVKTVSLKLIDVVNNQSSVYTDTITLDRGLPTSTITSPVNSANLNVLASTSGTATDQAANNYAGVGDDAVRVHVIKVGTPDNYWNFSLNQWQSGSAYSQVSTSVSTFSKDLSTVDFSTDGNYRIETAAVDKAGNVQSTATTSTVLFDDTSPNAPVVTSTSHPSQTSFYSNRTINVYWDTPTDPNGANGSGIDGYSYELDQSPTTDPGTTKELEEVAGGVSDNVANDGVYYFHIRSKDNSGNWSSTTHFKLQVDTDDPPVTSNLAADGYNETRVDFKFDAATDPDPGTGSAGTKFYFIERAKIGTVPPAQASTWYTAANNGTYAAETDATYGYIQVAKIDVTNPTSPTIAPGSAATGETGDAIVESGGR</sequence>
<proteinExistence type="predicted"/>
<dbReference type="EMBL" id="LAZR01003926">
    <property type="protein sequence ID" value="KKN13402.1"/>
    <property type="molecule type" value="Genomic_DNA"/>
</dbReference>
<keyword evidence="2" id="KW-0812">Transmembrane</keyword>
<keyword evidence="2" id="KW-0472">Membrane</keyword>
<protein>
    <recommendedName>
        <fullName evidence="4">Fibronectin type-III domain-containing protein</fullName>
    </recommendedName>
</protein>
<name>A0A0F9NMY0_9ZZZZ</name>
<comment type="caution">
    <text evidence="3">The sequence shown here is derived from an EMBL/GenBank/DDBJ whole genome shotgun (WGS) entry which is preliminary data.</text>
</comment>
<dbReference type="InterPro" id="IPR013783">
    <property type="entry name" value="Ig-like_fold"/>
</dbReference>
<evidence type="ECO:0008006" key="4">
    <source>
        <dbReference type="Google" id="ProtNLM"/>
    </source>
</evidence>
<feature type="transmembrane region" description="Helical" evidence="2">
    <location>
        <begin position="54"/>
        <end position="71"/>
    </location>
</feature>
<feature type="region of interest" description="Disordered" evidence="1">
    <location>
        <begin position="99"/>
        <end position="122"/>
    </location>
</feature>
<accession>A0A0F9NMY0</accession>
<evidence type="ECO:0000256" key="1">
    <source>
        <dbReference type="SAM" id="MobiDB-lite"/>
    </source>
</evidence>
<keyword evidence="2" id="KW-1133">Transmembrane helix</keyword>
<feature type="transmembrane region" description="Helical" evidence="2">
    <location>
        <begin position="12"/>
        <end position="33"/>
    </location>
</feature>
<evidence type="ECO:0000256" key="2">
    <source>
        <dbReference type="SAM" id="Phobius"/>
    </source>
</evidence>
<dbReference type="Gene3D" id="2.60.40.10">
    <property type="entry name" value="Immunoglobulins"/>
    <property type="match status" value="1"/>
</dbReference>
<evidence type="ECO:0000313" key="3">
    <source>
        <dbReference type="EMBL" id="KKN13402.1"/>
    </source>
</evidence>